<dbReference type="AlphaFoldDB" id="A0A392N4R3"/>
<proteinExistence type="predicted"/>
<dbReference type="PANTHER" id="PTHR13468">
    <property type="entry name" value="DEK PROTEIN"/>
    <property type="match status" value="1"/>
</dbReference>
<feature type="region of interest" description="Disordered" evidence="1">
    <location>
        <begin position="62"/>
        <end position="135"/>
    </location>
</feature>
<feature type="non-terminal residue" evidence="2">
    <location>
        <position position="1"/>
    </location>
</feature>
<dbReference type="GO" id="GO:0006325">
    <property type="term" value="P:chromatin organization"/>
    <property type="evidence" value="ECO:0007669"/>
    <property type="project" value="InterPro"/>
</dbReference>
<dbReference type="GO" id="GO:2000779">
    <property type="term" value="P:regulation of double-strand break repair"/>
    <property type="evidence" value="ECO:0007669"/>
    <property type="project" value="TreeGrafter"/>
</dbReference>
<evidence type="ECO:0000313" key="2">
    <source>
        <dbReference type="EMBL" id="MCH94563.1"/>
    </source>
</evidence>
<dbReference type="GO" id="GO:0005634">
    <property type="term" value="C:nucleus"/>
    <property type="evidence" value="ECO:0007669"/>
    <property type="project" value="TreeGrafter"/>
</dbReference>
<dbReference type="GO" id="GO:0003677">
    <property type="term" value="F:DNA binding"/>
    <property type="evidence" value="ECO:0007669"/>
    <property type="project" value="InterPro"/>
</dbReference>
<evidence type="ECO:0000256" key="1">
    <source>
        <dbReference type="SAM" id="MobiDB-lite"/>
    </source>
</evidence>
<reference evidence="2 3" key="1">
    <citation type="journal article" date="2018" name="Front. Plant Sci.">
        <title>Red Clover (Trifolium pratense) and Zigzag Clover (T. medium) - A Picture of Genomic Similarities and Differences.</title>
        <authorList>
            <person name="Dluhosova J."/>
            <person name="Istvanek J."/>
            <person name="Nedelnik J."/>
            <person name="Repkova J."/>
        </authorList>
    </citation>
    <scope>NUCLEOTIDE SEQUENCE [LARGE SCALE GENOMIC DNA]</scope>
    <source>
        <strain evidence="3">cv. 10/8</strain>
        <tissue evidence="2">Leaf</tissue>
    </source>
</reference>
<accession>A0A392N4R3</accession>
<sequence>EKQMIKLKEKFDKCNKENLLEFCDVLDMPVTNANTRKEDIIAKLIDYLVAPRATKNVLLAEQEKSIKGKKRTAKQSSSKSETATSRSAKSQKKNEDSLVAEKKMTTTDTESESVKEDKVEEKTKNNVPDNSEDEK</sequence>
<dbReference type="GO" id="GO:0042393">
    <property type="term" value="F:histone binding"/>
    <property type="evidence" value="ECO:0007669"/>
    <property type="project" value="TreeGrafter"/>
</dbReference>
<dbReference type="PANTHER" id="PTHR13468:SF22">
    <property type="entry name" value="DEK DOMAIN-CONTAINING CHROMATIN-ASSOCIATED PROTEIN 3"/>
    <property type="match status" value="1"/>
</dbReference>
<feature type="compositionally biased region" description="Basic and acidic residues" evidence="1">
    <location>
        <begin position="92"/>
        <end position="105"/>
    </location>
</feature>
<protein>
    <submittedName>
        <fullName evidence="2">Protein DEK</fullName>
    </submittedName>
</protein>
<dbReference type="Proteomes" id="UP000265520">
    <property type="component" value="Unassembled WGS sequence"/>
</dbReference>
<evidence type="ECO:0000313" key="3">
    <source>
        <dbReference type="Proteomes" id="UP000265520"/>
    </source>
</evidence>
<gene>
    <name evidence="2" type="ORF">A2U01_0015526</name>
</gene>
<dbReference type="EMBL" id="LXQA010027611">
    <property type="protein sequence ID" value="MCH94563.1"/>
    <property type="molecule type" value="Genomic_DNA"/>
</dbReference>
<dbReference type="InterPro" id="IPR044198">
    <property type="entry name" value="DEK"/>
</dbReference>
<name>A0A392N4R3_9FABA</name>
<feature type="compositionally biased region" description="Basic and acidic residues" evidence="1">
    <location>
        <begin position="112"/>
        <end position="124"/>
    </location>
</feature>
<feature type="non-terminal residue" evidence="2">
    <location>
        <position position="135"/>
    </location>
</feature>
<comment type="caution">
    <text evidence="2">The sequence shown here is derived from an EMBL/GenBank/DDBJ whole genome shotgun (WGS) entry which is preliminary data.</text>
</comment>
<organism evidence="2 3">
    <name type="scientific">Trifolium medium</name>
    <dbReference type="NCBI Taxonomy" id="97028"/>
    <lineage>
        <taxon>Eukaryota</taxon>
        <taxon>Viridiplantae</taxon>
        <taxon>Streptophyta</taxon>
        <taxon>Embryophyta</taxon>
        <taxon>Tracheophyta</taxon>
        <taxon>Spermatophyta</taxon>
        <taxon>Magnoliopsida</taxon>
        <taxon>eudicotyledons</taxon>
        <taxon>Gunneridae</taxon>
        <taxon>Pentapetalae</taxon>
        <taxon>rosids</taxon>
        <taxon>fabids</taxon>
        <taxon>Fabales</taxon>
        <taxon>Fabaceae</taxon>
        <taxon>Papilionoideae</taxon>
        <taxon>50 kb inversion clade</taxon>
        <taxon>NPAAA clade</taxon>
        <taxon>Hologalegina</taxon>
        <taxon>IRL clade</taxon>
        <taxon>Trifolieae</taxon>
        <taxon>Trifolium</taxon>
    </lineage>
</organism>
<keyword evidence="3" id="KW-1185">Reference proteome</keyword>
<feature type="compositionally biased region" description="Low complexity" evidence="1">
    <location>
        <begin position="74"/>
        <end position="88"/>
    </location>
</feature>